<gene>
    <name evidence="3" type="ORF">JI739_11520</name>
</gene>
<reference evidence="3" key="1">
    <citation type="submission" date="2021-01" db="EMBL/GenBank/DDBJ databases">
        <title>Ramlibacter sp. strain AW1 16S ribosomal RNA gene Genome sequencing and assembly.</title>
        <authorList>
            <person name="Kang M."/>
        </authorList>
    </citation>
    <scope>NUCLEOTIDE SEQUENCE</scope>
    <source>
        <strain evidence="3">AW1</strain>
    </source>
</reference>
<evidence type="ECO:0000313" key="4">
    <source>
        <dbReference type="Proteomes" id="UP000613011"/>
    </source>
</evidence>
<protein>
    <submittedName>
        <fullName evidence="3">HIT family protein</fullName>
    </submittedName>
</protein>
<feature type="domain" description="HIT" evidence="2">
    <location>
        <begin position="34"/>
        <end position="105"/>
    </location>
</feature>
<dbReference type="InterPro" id="IPR011146">
    <property type="entry name" value="HIT-like"/>
</dbReference>
<dbReference type="RefSeq" id="WP_201684039.1">
    <property type="nucleotide sequence ID" value="NZ_JAEQNA010000003.1"/>
</dbReference>
<evidence type="ECO:0000259" key="2">
    <source>
        <dbReference type="PROSITE" id="PS51084"/>
    </source>
</evidence>
<dbReference type="InterPro" id="IPR036265">
    <property type="entry name" value="HIT-like_sf"/>
</dbReference>
<proteinExistence type="predicted"/>
<dbReference type="PROSITE" id="PS51084">
    <property type="entry name" value="HIT_2"/>
    <property type="match status" value="1"/>
</dbReference>
<dbReference type="Proteomes" id="UP000613011">
    <property type="component" value="Unassembled WGS sequence"/>
</dbReference>
<dbReference type="AlphaFoldDB" id="A0A936ZNN4"/>
<dbReference type="Pfam" id="PF01230">
    <property type="entry name" value="HIT"/>
    <property type="match status" value="1"/>
</dbReference>
<dbReference type="InterPro" id="IPR026026">
    <property type="entry name" value="HIT_Hint"/>
</dbReference>
<organism evidence="3 4">
    <name type="scientific">Ramlibacter aurantiacus</name>
    <dbReference type="NCBI Taxonomy" id="2801330"/>
    <lineage>
        <taxon>Bacteria</taxon>
        <taxon>Pseudomonadati</taxon>
        <taxon>Pseudomonadota</taxon>
        <taxon>Betaproteobacteria</taxon>
        <taxon>Burkholderiales</taxon>
        <taxon>Comamonadaceae</taxon>
        <taxon>Ramlibacter</taxon>
    </lineage>
</organism>
<comment type="caution">
    <text evidence="3">The sequence shown here is derived from an EMBL/GenBank/DDBJ whole genome shotgun (WGS) entry which is preliminary data.</text>
</comment>
<dbReference type="Gene3D" id="3.30.428.10">
    <property type="entry name" value="HIT-like"/>
    <property type="match status" value="1"/>
</dbReference>
<dbReference type="PIRSF" id="PIRSF000714">
    <property type="entry name" value="HIT"/>
    <property type="match status" value="1"/>
</dbReference>
<evidence type="ECO:0000313" key="3">
    <source>
        <dbReference type="EMBL" id="MBL0420976.1"/>
    </source>
</evidence>
<name>A0A936ZNN4_9BURK</name>
<sequence length="142" mass="15813">MTTADCPLCIGDGGRVVLRTASWRLIHAGEAAWPGFYRLVWNTHVAELSDLRAVDRAACLDAVCAIESAMRRHLSPTKMNLASLGNQVPHLHWHLVARFDWDTHFPAPLWAAPVRQPAMARLADLQARLPALEDDLRSRAFA</sequence>
<dbReference type="GO" id="GO:0003824">
    <property type="term" value="F:catalytic activity"/>
    <property type="evidence" value="ECO:0007669"/>
    <property type="project" value="InterPro"/>
</dbReference>
<evidence type="ECO:0000256" key="1">
    <source>
        <dbReference type="PROSITE-ProRule" id="PRU00464"/>
    </source>
</evidence>
<accession>A0A936ZNN4</accession>
<keyword evidence="4" id="KW-1185">Reference proteome</keyword>
<feature type="short sequence motif" description="Histidine triad motif" evidence="1">
    <location>
        <begin position="90"/>
        <end position="94"/>
    </location>
</feature>
<dbReference type="SUPFAM" id="SSF54197">
    <property type="entry name" value="HIT-like"/>
    <property type="match status" value="1"/>
</dbReference>
<dbReference type="EMBL" id="JAEQNA010000003">
    <property type="protein sequence ID" value="MBL0420976.1"/>
    <property type="molecule type" value="Genomic_DNA"/>
</dbReference>